<dbReference type="STRING" id="758793.BRPE64_ACDS09110"/>
<reference evidence="1 2" key="1">
    <citation type="journal article" date="2013" name="Genome Announc.">
        <title>Complete Genome Sequence of Burkholderia sp. Strain RPE64, Bacterial Symbiont of the Bean Bug Riptortus pedestris.</title>
        <authorList>
            <person name="Shibata T.F."/>
            <person name="Maeda T."/>
            <person name="Nikoh N."/>
            <person name="Yamaguchi K."/>
            <person name="Oshima K."/>
            <person name="Hattori M."/>
            <person name="Nishiyama T."/>
            <person name="Hasebe M."/>
            <person name="Fukatsu T."/>
            <person name="Kikuchi Y."/>
            <person name="Shigenobu S."/>
        </authorList>
    </citation>
    <scope>NUCLEOTIDE SEQUENCE [LARGE SCALE GENOMIC DNA]</scope>
</reference>
<reference evidence="1 2" key="2">
    <citation type="journal article" date="2018" name="Int. J. Syst. Evol. Microbiol.">
        <title>Burkholderia insecticola sp. nov., a gut symbiotic bacterium of the bean bug Riptortus pedestris.</title>
        <authorList>
            <person name="Takeshita K."/>
            <person name="Tamaki H."/>
            <person name="Ohbayashi T."/>
            <person name="Meng X.-Y."/>
            <person name="Sone T."/>
            <person name="Mitani Y."/>
            <person name="Peeters C."/>
            <person name="Kikuchi Y."/>
            <person name="Vandamme P."/>
        </authorList>
    </citation>
    <scope>NUCLEOTIDE SEQUENCE [LARGE SCALE GENOMIC DNA]</scope>
    <source>
        <strain evidence="1">RPE64</strain>
    </source>
</reference>
<dbReference type="EMBL" id="AP013058">
    <property type="protein sequence ID" value="BAN22665.1"/>
    <property type="molecule type" value="Genomic_DNA"/>
</dbReference>
<protein>
    <submittedName>
        <fullName evidence="1">Uncharacterized protein</fullName>
    </submittedName>
</protein>
<organism evidence="1 2">
    <name type="scientific">Caballeronia insecticola</name>
    <dbReference type="NCBI Taxonomy" id="758793"/>
    <lineage>
        <taxon>Bacteria</taxon>
        <taxon>Pseudomonadati</taxon>
        <taxon>Pseudomonadota</taxon>
        <taxon>Betaproteobacteria</taxon>
        <taxon>Burkholderiales</taxon>
        <taxon>Burkholderiaceae</taxon>
        <taxon>Caballeronia</taxon>
    </lineage>
</organism>
<dbReference type="KEGG" id="buo:BRPE64_ACDS09110"/>
<dbReference type="AlphaFoldDB" id="R4WP50"/>
<name>R4WP50_9BURK</name>
<accession>R4WP50</accession>
<keyword evidence="2" id="KW-1185">Reference proteome</keyword>
<dbReference type="HOGENOM" id="CLU_3197055_0_0_4"/>
<sequence length="45" mass="4597">MHETSSSSLCCSLFRSDARAGIAGPGRAGASSAPKSCKHAMTYHA</sequence>
<evidence type="ECO:0000313" key="1">
    <source>
        <dbReference type="EMBL" id="BAN22665.1"/>
    </source>
</evidence>
<dbReference type="Proteomes" id="UP000013966">
    <property type="component" value="Chromosome 1"/>
</dbReference>
<proteinExistence type="predicted"/>
<evidence type="ECO:0000313" key="2">
    <source>
        <dbReference type="Proteomes" id="UP000013966"/>
    </source>
</evidence>
<dbReference type="PATRIC" id="fig|758793.3.peg.914"/>
<gene>
    <name evidence="1" type="ORF">BRPE64_ACDS09110</name>
</gene>